<evidence type="ECO:0000256" key="1">
    <source>
        <dbReference type="SAM" id="MobiDB-lite"/>
    </source>
</evidence>
<keyword evidence="2" id="KW-1133">Transmembrane helix</keyword>
<evidence type="ECO:0000256" key="2">
    <source>
        <dbReference type="SAM" id="Phobius"/>
    </source>
</evidence>
<feature type="transmembrane region" description="Helical" evidence="2">
    <location>
        <begin position="54"/>
        <end position="74"/>
    </location>
</feature>
<feature type="transmembrane region" description="Helical" evidence="2">
    <location>
        <begin position="127"/>
        <end position="148"/>
    </location>
</feature>
<keyword evidence="2" id="KW-0472">Membrane</keyword>
<proteinExistence type="predicted"/>
<feature type="region of interest" description="Disordered" evidence="1">
    <location>
        <begin position="1"/>
        <end position="38"/>
    </location>
</feature>
<reference evidence="4" key="1">
    <citation type="journal article" date="2019" name="Int. J. Syst. Evol. Microbiol.">
        <title>The Global Catalogue of Microorganisms (GCM) 10K type strain sequencing project: providing services to taxonomists for standard genome sequencing and annotation.</title>
        <authorList>
            <consortium name="The Broad Institute Genomics Platform"/>
            <consortium name="The Broad Institute Genome Sequencing Center for Infectious Disease"/>
            <person name="Wu L."/>
            <person name="Ma J."/>
        </authorList>
    </citation>
    <scope>NUCLEOTIDE SEQUENCE [LARGE SCALE GENOMIC DNA]</scope>
    <source>
        <strain evidence="4">JCM 17933</strain>
    </source>
</reference>
<feature type="transmembrane region" description="Helical" evidence="2">
    <location>
        <begin position="86"/>
        <end position="106"/>
    </location>
</feature>
<keyword evidence="2" id="KW-0812">Transmembrane</keyword>
<comment type="caution">
    <text evidence="3">The sequence shown here is derived from an EMBL/GenBank/DDBJ whole genome shotgun (WGS) entry which is preliminary data.</text>
</comment>
<organism evidence="3 4">
    <name type="scientific">Actinoallomurus oryzae</name>
    <dbReference type="NCBI Taxonomy" id="502180"/>
    <lineage>
        <taxon>Bacteria</taxon>
        <taxon>Bacillati</taxon>
        <taxon>Actinomycetota</taxon>
        <taxon>Actinomycetes</taxon>
        <taxon>Streptosporangiales</taxon>
        <taxon>Thermomonosporaceae</taxon>
        <taxon>Actinoallomurus</taxon>
    </lineage>
</organism>
<dbReference type="Pfam" id="PF19853">
    <property type="entry name" value="DUF6328"/>
    <property type="match status" value="1"/>
</dbReference>
<sequence>MTDTSRTARAEEGRDETGMERRGPRGDAERAEQDRDETGMERWDRNFVELLQELRVAQTGVQILFAFLLTLPFTNRFGDVGDRDKTVYVITLVAAATATALLIAPVSGHRQVFRQGRKPQLVRTASALAQAGLVALLIAMIGAVFLVLDVVAGLGWAAGLGAVIAALFVVLWYLLPKLIRAEGP</sequence>
<accession>A0ABP8PMC7</accession>
<evidence type="ECO:0000313" key="4">
    <source>
        <dbReference type="Proteomes" id="UP001500503"/>
    </source>
</evidence>
<dbReference type="RefSeq" id="WP_345459756.1">
    <property type="nucleotide sequence ID" value="NZ_BAABHF010000013.1"/>
</dbReference>
<gene>
    <name evidence="3" type="ORF">GCM10023191_017410</name>
</gene>
<dbReference type="EMBL" id="BAABHF010000013">
    <property type="protein sequence ID" value="GAA4488278.1"/>
    <property type="molecule type" value="Genomic_DNA"/>
</dbReference>
<feature type="transmembrane region" description="Helical" evidence="2">
    <location>
        <begin position="154"/>
        <end position="175"/>
    </location>
</feature>
<protein>
    <submittedName>
        <fullName evidence="3">DUF6328 family protein</fullName>
    </submittedName>
</protein>
<name>A0ABP8PMC7_9ACTN</name>
<evidence type="ECO:0000313" key="3">
    <source>
        <dbReference type="EMBL" id="GAA4488278.1"/>
    </source>
</evidence>
<dbReference type="InterPro" id="IPR046291">
    <property type="entry name" value="DUF6328"/>
</dbReference>
<keyword evidence="4" id="KW-1185">Reference proteome</keyword>
<dbReference type="Proteomes" id="UP001500503">
    <property type="component" value="Unassembled WGS sequence"/>
</dbReference>